<accession>A0A937DLF3</accession>
<dbReference type="Gene3D" id="1.20.1640.10">
    <property type="entry name" value="Multidrug efflux transporter AcrB transmembrane domain"/>
    <property type="match status" value="1"/>
</dbReference>
<dbReference type="RefSeq" id="WP_201924318.1">
    <property type="nucleotide sequence ID" value="NZ_JAERQG010000006.1"/>
</dbReference>
<dbReference type="Proteomes" id="UP000642920">
    <property type="component" value="Unassembled WGS sequence"/>
</dbReference>
<organism evidence="2 3">
    <name type="scientific">Marivirga atlantica</name>
    <dbReference type="NCBI Taxonomy" id="1548457"/>
    <lineage>
        <taxon>Bacteria</taxon>
        <taxon>Pseudomonadati</taxon>
        <taxon>Bacteroidota</taxon>
        <taxon>Cytophagia</taxon>
        <taxon>Cytophagales</taxon>
        <taxon>Marivirgaceae</taxon>
        <taxon>Marivirga</taxon>
    </lineage>
</organism>
<evidence type="ECO:0000313" key="3">
    <source>
        <dbReference type="Proteomes" id="UP000642920"/>
    </source>
</evidence>
<dbReference type="GO" id="GO:0005886">
    <property type="term" value="C:plasma membrane"/>
    <property type="evidence" value="ECO:0007669"/>
    <property type="project" value="TreeGrafter"/>
</dbReference>
<feature type="transmembrane region" description="Helical" evidence="1">
    <location>
        <begin position="12"/>
        <end position="32"/>
    </location>
</feature>
<protein>
    <submittedName>
        <fullName evidence="2">Efflux RND transporter permease subunit</fullName>
    </submittedName>
</protein>
<dbReference type="InterPro" id="IPR027463">
    <property type="entry name" value="AcrB_DN_DC_subdom"/>
</dbReference>
<dbReference type="SUPFAM" id="SSF82714">
    <property type="entry name" value="Multidrug efflux transporter AcrB TolC docking domain, DN and DC subdomains"/>
    <property type="match status" value="1"/>
</dbReference>
<dbReference type="Gene3D" id="3.30.2090.10">
    <property type="entry name" value="Multidrug efflux transporter AcrB TolC docking domain, DN and DC subdomains"/>
    <property type="match status" value="1"/>
</dbReference>
<dbReference type="GO" id="GO:0042910">
    <property type="term" value="F:xenobiotic transmembrane transporter activity"/>
    <property type="evidence" value="ECO:0007669"/>
    <property type="project" value="TreeGrafter"/>
</dbReference>
<gene>
    <name evidence="2" type="ORF">JKP34_17395</name>
</gene>
<evidence type="ECO:0000256" key="1">
    <source>
        <dbReference type="SAM" id="Phobius"/>
    </source>
</evidence>
<sequence>MINKIISFSIKNKFIVGLMTLALIGVGIYSMYTVNLGSVPDITNNQVQVMTVSQNLATEDIEQFVTYPVELAMGNLPGVTEIRSVSRFGLSVVTIVFEDEMGIYKPRQLVQEKLNEVRDKIPEKFGSPSMGPITTGLGEIYQYTIKPKPGYDTVYTPTELRTIQDWIVKRQMTLVDGVVDVNAFGGKIKQYEIAINPEKLNAINVSISEVFEALQRNNVNTGGAYIEKNKMANFIRGEGLLRSLDDIREIVIKNETGIPITIGDVAEKVHFGNQVRYGAFTQDGKEAVGGMVLMLKGANPNSVIQNVQERMKKVQKSLPEGLEIKPFLDRSSLIERTTSTVKTNLLEGALIVIFALVILLGSIRGGIITATTIPLSLLFAFIL</sequence>
<dbReference type="Pfam" id="PF00873">
    <property type="entry name" value="ACR_tran"/>
    <property type="match status" value="1"/>
</dbReference>
<dbReference type="EMBL" id="JAERQG010000006">
    <property type="protein sequence ID" value="MBL0767044.1"/>
    <property type="molecule type" value="Genomic_DNA"/>
</dbReference>
<keyword evidence="1" id="KW-0812">Transmembrane</keyword>
<dbReference type="AlphaFoldDB" id="A0A937DLF3"/>
<dbReference type="SUPFAM" id="SSF82693">
    <property type="entry name" value="Multidrug efflux transporter AcrB pore domain, PN1, PN2, PC1 and PC2 subdomains"/>
    <property type="match status" value="2"/>
</dbReference>
<feature type="non-terminal residue" evidence="2">
    <location>
        <position position="383"/>
    </location>
</feature>
<dbReference type="InterPro" id="IPR001036">
    <property type="entry name" value="Acrflvin-R"/>
</dbReference>
<feature type="transmembrane region" description="Helical" evidence="1">
    <location>
        <begin position="349"/>
        <end position="382"/>
    </location>
</feature>
<dbReference type="PANTHER" id="PTHR32063:SF24">
    <property type="entry name" value="CATION EFFLUX SYSTEM (ACRB_ACRD_ACRF FAMILY)"/>
    <property type="match status" value="1"/>
</dbReference>
<keyword evidence="1" id="KW-0472">Membrane</keyword>
<name>A0A937DLF3_9BACT</name>
<dbReference type="PANTHER" id="PTHR32063">
    <property type="match status" value="1"/>
</dbReference>
<dbReference type="Gene3D" id="3.30.70.1430">
    <property type="entry name" value="Multidrug efflux transporter AcrB pore domain"/>
    <property type="match status" value="1"/>
</dbReference>
<reference evidence="2" key="1">
    <citation type="submission" date="2021-01" db="EMBL/GenBank/DDBJ databases">
        <title>Marivirga sp. nov., isolated from intertidal surface sediments.</title>
        <authorList>
            <person name="Zhang M."/>
        </authorList>
    </citation>
    <scope>NUCLEOTIDE SEQUENCE</scope>
    <source>
        <strain evidence="2">SM1354</strain>
    </source>
</reference>
<keyword evidence="3" id="KW-1185">Reference proteome</keyword>
<proteinExistence type="predicted"/>
<keyword evidence="1" id="KW-1133">Transmembrane helix</keyword>
<dbReference type="Gene3D" id="3.30.70.1320">
    <property type="entry name" value="Multidrug efflux transporter AcrB pore domain like"/>
    <property type="match status" value="1"/>
</dbReference>
<evidence type="ECO:0000313" key="2">
    <source>
        <dbReference type="EMBL" id="MBL0767044.1"/>
    </source>
</evidence>
<comment type="caution">
    <text evidence="2">The sequence shown here is derived from an EMBL/GenBank/DDBJ whole genome shotgun (WGS) entry which is preliminary data.</text>
</comment>